<keyword evidence="3" id="KW-1185">Reference proteome</keyword>
<proteinExistence type="predicted"/>
<evidence type="ECO:0000313" key="2">
    <source>
        <dbReference type="EMBL" id="MTV39140.1"/>
    </source>
</evidence>
<dbReference type="AlphaFoldDB" id="A0A6L6PJA3"/>
<protein>
    <submittedName>
        <fullName evidence="2">Uncharacterized protein</fullName>
    </submittedName>
</protein>
<organism evidence="2 3">
    <name type="scientific">Duganella radicis</name>
    <dbReference type="NCBI Taxonomy" id="551988"/>
    <lineage>
        <taxon>Bacteria</taxon>
        <taxon>Pseudomonadati</taxon>
        <taxon>Pseudomonadota</taxon>
        <taxon>Betaproteobacteria</taxon>
        <taxon>Burkholderiales</taxon>
        <taxon>Oxalobacteraceae</taxon>
        <taxon>Telluria group</taxon>
        <taxon>Duganella</taxon>
    </lineage>
</organism>
<feature type="signal peptide" evidence="1">
    <location>
        <begin position="1"/>
        <end position="20"/>
    </location>
</feature>
<feature type="chain" id="PRO_5026927787" evidence="1">
    <location>
        <begin position="21"/>
        <end position="127"/>
    </location>
</feature>
<keyword evidence="1" id="KW-0732">Signal</keyword>
<dbReference type="EMBL" id="WNKY01000017">
    <property type="protein sequence ID" value="MTV39140.1"/>
    <property type="molecule type" value="Genomic_DNA"/>
</dbReference>
<evidence type="ECO:0000313" key="3">
    <source>
        <dbReference type="Proteomes" id="UP000475582"/>
    </source>
</evidence>
<evidence type="ECO:0000256" key="1">
    <source>
        <dbReference type="SAM" id="SignalP"/>
    </source>
</evidence>
<sequence length="127" mass="13366">MYQRIVFMVTIAVCCTSANAQYANVDGKFRSASVTLDLIPLDSEKGVIAAATTVVQGACSGSIAGIGKVSGNELKFSPYVKEDNSDTCEVTVVFDKKRNSAKISAKSCTAHSGASCGWEGDTMKRAK</sequence>
<dbReference type="Proteomes" id="UP000475582">
    <property type="component" value="Unassembled WGS sequence"/>
</dbReference>
<accession>A0A6L6PJA3</accession>
<comment type="caution">
    <text evidence="2">The sequence shown here is derived from an EMBL/GenBank/DDBJ whole genome shotgun (WGS) entry which is preliminary data.</text>
</comment>
<gene>
    <name evidence="2" type="ORF">GM676_16310</name>
</gene>
<dbReference type="OrthoDB" id="8759007at2"/>
<reference evidence="2 3" key="1">
    <citation type="submission" date="2019-11" db="EMBL/GenBank/DDBJ databases">
        <title>Type strains purchased from KCTC, JCM and DSMZ.</title>
        <authorList>
            <person name="Lu H."/>
        </authorList>
    </citation>
    <scope>NUCLEOTIDE SEQUENCE [LARGE SCALE GENOMIC DNA]</scope>
    <source>
        <strain evidence="2 3">KCTC 22382</strain>
    </source>
</reference>
<name>A0A6L6PJA3_9BURK</name>
<dbReference type="RefSeq" id="WP_155464770.1">
    <property type="nucleotide sequence ID" value="NZ_WNKY01000017.1"/>
</dbReference>